<dbReference type="AlphaFoldDB" id="F9W9D2"/>
<sequence length="577" mass="64307">MYSISCSVFSLQRHSSAYWKTLLPGARQITLNSFKRVDQRLRRGCGSCQPREFHGVSVRTICDSWCKLSLPPHRETSPRRCYSEVVLTPSTVMERLETIFPPALESPKKGTGTTHTVRNSGMLFTCASYHDPRRVPTVVPTELRACCYPIPWERVWLKRVSAVTQSVKRSKCDRNGGSGASGGEFGGAKVTITPAVYNIFIPPEFLLRGTALVGSEYGASASVSAIMEDEFTVPEGLPLLTERKHQSHVFSSDWAFLRMNKEFNAKKVRGRESKHPVWLQHIAVLHSIPGLPDPAVERLNLKTLVSQIYAHQGRGENPAGRAGASRVRRVIHDNIRHKEKKDALNRGKKKNIKSTSVTSNGGVGVWIIHPNRENIFFALRYAIGADSYEWLCPPRRTFFSQTEGQVDAGVRTTAASTFDHAQSDISFLQWARRTMCEMAHDNLFYSEHGGTMTKGSLSTILYHYAGCGALGVAERRFFVNQLVGPPTKETSQSLCSSLKAAQAAALDDDGRRVRKGSKSKRRHRGQKEHSPVTDVISFADVWAPLPRGSFLLRQRNLTHSPEALAGAMKYGLLRITY</sequence>
<feature type="compositionally biased region" description="Basic residues" evidence="1">
    <location>
        <begin position="512"/>
        <end position="526"/>
    </location>
</feature>
<dbReference type="EMBL" id="CAEQ01001297">
    <property type="protein sequence ID" value="CCD13832.1"/>
    <property type="molecule type" value="Genomic_DNA"/>
</dbReference>
<dbReference type="OMA" id="HPVWLQH"/>
<dbReference type="Proteomes" id="UP000000702">
    <property type="component" value="Unassembled WGS sequence"/>
</dbReference>
<reference evidence="2 3" key="2">
    <citation type="journal article" date="2012" name="Proc. Natl. Acad. Sci. U.S.A.">
        <title>Antigenic diversity is generated by distinct evolutionary mechanisms in African trypanosome species.</title>
        <authorList>
            <person name="Jackson A.P."/>
            <person name="Berry A."/>
            <person name="Aslett M."/>
            <person name="Allison H.C."/>
            <person name="Burton P."/>
            <person name="Vavrova-Anderson J."/>
            <person name="Brown R."/>
            <person name="Browne H."/>
            <person name="Corton N."/>
            <person name="Hauser H."/>
            <person name="Gamble J."/>
            <person name="Gilderthorp R."/>
            <person name="Marcello L."/>
            <person name="McQuillan J."/>
            <person name="Otto T.D."/>
            <person name="Quail M.A."/>
            <person name="Sanders M.J."/>
            <person name="van Tonder A."/>
            <person name="Ginger M.L."/>
            <person name="Field M.C."/>
            <person name="Barry J.D."/>
            <person name="Hertz-Fowler C."/>
            <person name="Berriman M."/>
        </authorList>
    </citation>
    <scope>NUCLEOTIDE SEQUENCE [LARGE SCALE GENOMIC DNA]</scope>
    <source>
        <strain evidence="2 3">IL3000</strain>
    </source>
</reference>
<reference evidence="3" key="1">
    <citation type="submission" date="2011-07" db="EMBL/GenBank/DDBJ databases">
        <title>Divergent evolution of antigenic variation in African trypanosomes.</title>
        <authorList>
            <person name="Jackson A.P."/>
            <person name="Berry A."/>
            <person name="Allison H.C."/>
            <person name="Burton P."/>
            <person name="Anderson J."/>
            <person name="Aslett M."/>
            <person name="Brown R."/>
            <person name="Corton N."/>
            <person name="Harris D."/>
            <person name="Hauser H."/>
            <person name="Gamble J."/>
            <person name="Gilderthorp R."/>
            <person name="McQuillan J."/>
            <person name="Quail M.A."/>
            <person name="Sanders M."/>
            <person name="Van Tonder A."/>
            <person name="Ginger M.L."/>
            <person name="Donelson J.E."/>
            <person name="Field M.C."/>
            <person name="Barry J.D."/>
            <person name="Berriman M."/>
            <person name="Hertz-Fowler C."/>
        </authorList>
    </citation>
    <scope>NUCLEOTIDE SEQUENCE [LARGE SCALE GENOMIC DNA]</scope>
    <source>
        <strain evidence="3">IL3000</strain>
    </source>
</reference>
<name>F9W9D2_TRYCI</name>
<keyword evidence="3" id="KW-1185">Reference proteome</keyword>
<proteinExistence type="predicted"/>
<evidence type="ECO:0000256" key="1">
    <source>
        <dbReference type="SAM" id="MobiDB-lite"/>
    </source>
</evidence>
<dbReference type="VEuPathDB" id="TriTrypDB:TcIL3000_0_45280"/>
<evidence type="ECO:0000313" key="3">
    <source>
        <dbReference type="Proteomes" id="UP000000702"/>
    </source>
</evidence>
<evidence type="ECO:0000313" key="2">
    <source>
        <dbReference type="EMBL" id="CCD13832.1"/>
    </source>
</evidence>
<gene>
    <name evidence="2" type="ORF">TCIL3000_0_45280</name>
</gene>
<comment type="caution">
    <text evidence="2">The sequence shown here is derived from an EMBL/GenBank/DDBJ whole genome shotgun (WGS) entry which is preliminary data.</text>
</comment>
<feature type="region of interest" description="Disordered" evidence="1">
    <location>
        <begin position="509"/>
        <end position="531"/>
    </location>
</feature>
<organism evidence="2 3">
    <name type="scientific">Trypanosoma congolense (strain IL3000)</name>
    <dbReference type="NCBI Taxonomy" id="1068625"/>
    <lineage>
        <taxon>Eukaryota</taxon>
        <taxon>Discoba</taxon>
        <taxon>Euglenozoa</taxon>
        <taxon>Kinetoplastea</taxon>
        <taxon>Metakinetoplastina</taxon>
        <taxon>Trypanosomatida</taxon>
        <taxon>Trypanosomatidae</taxon>
        <taxon>Trypanosoma</taxon>
        <taxon>Nannomonas</taxon>
    </lineage>
</organism>
<protein>
    <submittedName>
        <fullName evidence="2">WGS project CAEQ00000000 data, annotated contig 1850</fullName>
    </submittedName>
</protein>
<accession>F9W9D2</accession>